<comment type="caution">
    <text evidence="1">The sequence shown here is derived from an EMBL/GenBank/DDBJ whole genome shotgun (WGS) entry which is preliminary data.</text>
</comment>
<accession>A0A0F9EMP8</accession>
<proteinExistence type="predicted"/>
<sequence>MARSLLKYRLVGDPAFKFRIALEQFAGSELDNIHKQVAIQLTTQAKAILEQTIVRPWESGNRTGHRLTGRLTGKHGHKAALQARILNPGDATQAKGVGFPDVAELDRKAAHWRGLEYGWPFMTMPTGLFLQGGAPQPLRGRTGGDTFILYGEYARRARALGVGGTRGATGALGPVGQRRVAFRKGRRTEAEGGRGVIHRRKRVEGIEGRHFIEDAWNHVVGTDGQEIFDRYQKAIRAIFGDFRRG</sequence>
<protein>
    <submittedName>
        <fullName evidence="1">Uncharacterized protein</fullName>
    </submittedName>
</protein>
<gene>
    <name evidence="1" type="ORF">LCGC14_2347890</name>
</gene>
<organism evidence="1">
    <name type="scientific">marine sediment metagenome</name>
    <dbReference type="NCBI Taxonomy" id="412755"/>
    <lineage>
        <taxon>unclassified sequences</taxon>
        <taxon>metagenomes</taxon>
        <taxon>ecological metagenomes</taxon>
    </lineage>
</organism>
<reference evidence="1" key="1">
    <citation type="journal article" date="2015" name="Nature">
        <title>Complex archaea that bridge the gap between prokaryotes and eukaryotes.</title>
        <authorList>
            <person name="Spang A."/>
            <person name="Saw J.H."/>
            <person name="Jorgensen S.L."/>
            <person name="Zaremba-Niedzwiedzka K."/>
            <person name="Martijn J."/>
            <person name="Lind A.E."/>
            <person name="van Eijk R."/>
            <person name="Schleper C."/>
            <person name="Guy L."/>
            <person name="Ettema T.J."/>
        </authorList>
    </citation>
    <scope>NUCLEOTIDE SEQUENCE</scope>
</reference>
<evidence type="ECO:0000313" key="1">
    <source>
        <dbReference type="EMBL" id="KKL46205.1"/>
    </source>
</evidence>
<dbReference type="AlphaFoldDB" id="A0A0F9EMP8"/>
<name>A0A0F9EMP8_9ZZZZ</name>
<dbReference type="EMBL" id="LAZR01034119">
    <property type="protein sequence ID" value="KKL46205.1"/>
    <property type="molecule type" value="Genomic_DNA"/>
</dbReference>